<reference evidence="4 5" key="1">
    <citation type="journal article" date="2010" name="BMC Genomics">
        <title>Genome analysis and comparative genomics of a Giardia intestinalis assemblage E isolate.</title>
        <authorList>
            <person name="Jerlstrom-Hultqvist J."/>
            <person name="Franzen O."/>
            <person name="Ankarklev J."/>
            <person name="Xu F."/>
            <person name="Nohynkova E."/>
            <person name="Andersson J.O."/>
            <person name="Svard S.G."/>
            <person name="Andersson B."/>
        </authorList>
    </citation>
    <scope>NUCLEOTIDE SEQUENCE [LARGE SCALE GENOMIC DNA]</scope>
    <source>
        <strain evidence="4 5">P15</strain>
    </source>
</reference>
<evidence type="ECO:0000256" key="2">
    <source>
        <dbReference type="SAM" id="SignalP"/>
    </source>
</evidence>
<dbReference type="InterPro" id="IPR009030">
    <property type="entry name" value="Growth_fac_rcpt_cys_sf"/>
</dbReference>
<feature type="signal peptide" evidence="2">
    <location>
        <begin position="1"/>
        <end position="16"/>
    </location>
</feature>
<dbReference type="Gene3D" id="2.10.220.10">
    <property type="entry name" value="Hormone Receptor, Insulin-like Growth Factor Receptor 1, Chain A, domain 2"/>
    <property type="match status" value="1"/>
</dbReference>
<dbReference type="InterPro" id="IPR006212">
    <property type="entry name" value="Furin_repeat"/>
</dbReference>
<dbReference type="InterPro" id="IPR052798">
    <property type="entry name" value="Giardia_VSA"/>
</dbReference>
<feature type="domain" description="EGF-like" evidence="3">
    <location>
        <begin position="438"/>
        <end position="476"/>
    </location>
</feature>
<comment type="caution">
    <text evidence="4">The sequence shown here is derived from an EMBL/GenBank/DDBJ whole genome shotgun (WGS) entry which is preliminary data.</text>
</comment>
<dbReference type="OrthoDB" id="300641at2759"/>
<dbReference type="SUPFAM" id="SSF57184">
    <property type="entry name" value="Growth factor receptor domain"/>
    <property type="match status" value="2"/>
</dbReference>
<protein>
    <submittedName>
        <fullName evidence="4">VSP</fullName>
    </submittedName>
</protein>
<organism evidence="4 5">
    <name type="scientific">Giardia intestinalis (strain P15)</name>
    <name type="common">Giardia lamblia</name>
    <dbReference type="NCBI Taxonomy" id="658858"/>
    <lineage>
        <taxon>Eukaryota</taxon>
        <taxon>Metamonada</taxon>
        <taxon>Diplomonadida</taxon>
        <taxon>Hexamitidae</taxon>
        <taxon>Giardiinae</taxon>
        <taxon>Giardia</taxon>
    </lineage>
</organism>
<proteinExistence type="predicted"/>
<feature type="chain" id="PRO_5003145087" evidence="2">
    <location>
        <begin position="17"/>
        <end position="829"/>
    </location>
</feature>
<gene>
    <name evidence="4" type="ORF">GLP15_2705</name>
</gene>
<evidence type="ECO:0000259" key="3">
    <source>
        <dbReference type="SMART" id="SM00181"/>
    </source>
</evidence>
<dbReference type="SMART" id="SM00181">
    <property type="entry name" value="EGF"/>
    <property type="match status" value="6"/>
</dbReference>
<dbReference type="SMART" id="SM00261">
    <property type="entry name" value="FU"/>
    <property type="match status" value="5"/>
</dbReference>
<evidence type="ECO:0000313" key="5">
    <source>
        <dbReference type="Proteomes" id="UP000008974"/>
    </source>
</evidence>
<dbReference type="Pfam" id="PF03302">
    <property type="entry name" value="VSP"/>
    <property type="match status" value="1"/>
</dbReference>
<keyword evidence="2" id="KW-0732">Signal</keyword>
<name>E1F8V9_GIAIA</name>
<feature type="domain" description="EGF-like" evidence="3">
    <location>
        <begin position="397"/>
        <end position="437"/>
    </location>
</feature>
<dbReference type="OMA" id="SARCITE"/>
<dbReference type="InterPro" id="IPR000742">
    <property type="entry name" value="EGF"/>
</dbReference>
<dbReference type="AlphaFoldDB" id="E1F8V9"/>
<evidence type="ECO:0000313" key="4">
    <source>
        <dbReference type="EMBL" id="EFO61114.1"/>
    </source>
</evidence>
<keyword evidence="1" id="KW-0812">Transmembrane</keyword>
<dbReference type="PANTHER" id="PTHR23275:SF100">
    <property type="entry name" value="EGF-LIKE DOMAIN-CONTAINING PROTEIN"/>
    <property type="match status" value="1"/>
</dbReference>
<dbReference type="PANTHER" id="PTHR23275">
    <property type="entry name" value="CABRIOLET.-RELATED"/>
    <property type="match status" value="1"/>
</dbReference>
<sequence length="829" mass="87643">MLGFLWALLLASLCKDSRDTYYNSFGVKCENKQENCAQNRCLSIGSWTPCTQCVPGYVPINGTCQKYPGDSSSSCTPDDPNSPTRCIRCTSTANVFLFYGGCYTITTTKDKNLGDFLCSEALSGVCTKCFESKLERYVFTNPEQTAAEKCILCSDTVGFNGYKGVSGCLDCLLPITDKIGTALCVKCDYTEQDRDFYPIDYKCQPNGLHICANGYCTSCYKTHLSYKYGCYSRHSSTGLAICAEANQYELDNVTICKECVNASYAPKNGACTLVKNDDSLDNSFSDCTKDENRGLCTGCSNTGESFLFYGGCYDRSSRIGSRLCSKVEQGKCTQWSSTFDFIFPKTDTSSGDRYLCGDTSKDGVAGCATCSYANGAVTCTRCSAGYLGVDGRSCGKDCSENTQGACSEVVEKSSSVKILSCRCVCKPTFYNNSGTCASCADSCAVCKDGTSTGCQQCSPGKILNFPIASSESADCVSQCVVGSECAECGLTIDGSRYCTRCKDSSTYPFNGVCIAEPAQRDAYCTTKANGVCTTCSSSVFLMSGGCYTTNTYPGNTICDKQADGKCTTTKEGYGISDDGKLQPCDPTCLECAAPGPGRCTKCPPGKLLRRAPAAATGSCVEPGACADGYYADGDACLPCVVPGCRACGRTSFCTECAGELFVGLDGRACLRECSGDRVVGEASGGTRRCWCERGFAPALDRSGCVPAAECPPGMPWCASCDESGRCLSCAAPGHNIQVDQRTCAEGCGDRAAPNQGVCVCEIGTVLTRGVCVSTRDAAKKKTAAIAAGTTAGILVVGALVGFLCWWFIFRGRRIGSSSSVTSLIHSKSA</sequence>
<dbReference type="InterPro" id="IPR005127">
    <property type="entry name" value="Giardia_VSP"/>
</dbReference>
<keyword evidence="1" id="KW-0472">Membrane</keyword>
<feature type="domain" description="EGF-like" evidence="3">
    <location>
        <begin position="28"/>
        <end position="65"/>
    </location>
</feature>
<dbReference type="VEuPathDB" id="GiardiaDB:GLP15_2705"/>
<feature type="transmembrane region" description="Helical" evidence="1">
    <location>
        <begin position="783"/>
        <end position="809"/>
    </location>
</feature>
<accession>E1F8V9</accession>
<feature type="domain" description="EGF-like" evidence="3">
    <location>
        <begin position="355"/>
        <end position="395"/>
    </location>
</feature>
<feature type="domain" description="EGF-like" evidence="3">
    <location>
        <begin position="583"/>
        <end position="620"/>
    </location>
</feature>
<dbReference type="EMBL" id="ACVC01000339">
    <property type="protein sequence ID" value="EFO61114.1"/>
    <property type="molecule type" value="Genomic_DNA"/>
</dbReference>
<keyword evidence="1" id="KW-1133">Transmembrane helix</keyword>
<feature type="domain" description="EGF-like" evidence="3">
    <location>
        <begin position="655"/>
        <end position="705"/>
    </location>
</feature>
<evidence type="ECO:0000256" key="1">
    <source>
        <dbReference type="SAM" id="Phobius"/>
    </source>
</evidence>
<dbReference type="Proteomes" id="UP000008974">
    <property type="component" value="Unassembled WGS sequence"/>
</dbReference>